<feature type="transmembrane region" description="Helical" evidence="6">
    <location>
        <begin position="394"/>
        <end position="419"/>
    </location>
</feature>
<dbReference type="CDD" id="cd11386">
    <property type="entry name" value="MCP_signal"/>
    <property type="match status" value="1"/>
</dbReference>
<dbReference type="Proteomes" id="UP000515703">
    <property type="component" value="Chromosome"/>
</dbReference>
<reference evidence="9 10" key="1">
    <citation type="submission" date="2020-08" db="EMBL/GenBank/DDBJ databases">
        <title>Draft genome sequencing of an Anaerocolumna strain isolated from anoxic soil subjected to BSD treatment.</title>
        <authorList>
            <person name="Uek A."/>
            <person name="Tonouchi A."/>
        </authorList>
    </citation>
    <scope>NUCLEOTIDE SEQUENCE [LARGE SCALE GENOMIC DNA]</scope>
    <source>
        <strain evidence="9 10">CTTW</strain>
    </source>
</reference>
<evidence type="ECO:0000313" key="9">
    <source>
        <dbReference type="EMBL" id="BCJ97676.1"/>
    </source>
</evidence>
<feature type="region of interest" description="Disordered" evidence="5">
    <location>
        <begin position="46"/>
        <end position="65"/>
    </location>
</feature>
<dbReference type="RefSeq" id="WP_185258080.1">
    <property type="nucleotide sequence ID" value="NZ_AP023368.1"/>
</dbReference>
<dbReference type="SMART" id="SM00283">
    <property type="entry name" value="MA"/>
    <property type="match status" value="1"/>
</dbReference>
<dbReference type="InterPro" id="IPR004089">
    <property type="entry name" value="MCPsignal_dom"/>
</dbReference>
<dbReference type="SMART" id="SM00304">
    <property type="entry name" value="HAMP"/>
    <property type="match status" value="1"/>
</dbReference>
<dbReference type="Pfam" id="PF00015">
    <property type="entry name" value="MCPsignal"/>
    <property type="match status" value="1"/>
</dbReference>
<feature type="coiled-coil region" evidence="4">
    <location>
        <begin position="744"/>
        <end position="771"/>
    </location>
</feature>
<dbReference type="Pfam" id="PF00672">
    <property type="entry name" value="HAMP"/>
    <property type="match status" value="1"/>
</dbReference>
<dbReference type="Gene3D" id="6.10.340.10">
    <property type="match status" value="1"/>
</dbReference>
<dbReference type="PROSITE" id="PS50885">
    <property type="entry name" value="HAMP"/>
    <property type="match status" value="1"/>
</dbReference>
<dbReference type="PROSITE" id="PS50111">
    <property type="entry name" value="CHEMOTAXIS_TRANSDUC_2"/>
    <property type="match status" value="1"/>
</dbReference>
<gene>
    <name evidence="9" type="ORF">bsdcttw_07170</name>
</gene>
<keyword evidence="6" id="KW-0812">Transmembrane</keyword>
<dbReference type="SUPFAM" id="SSF58104">
    <property type="entry name" value="Methyl-accepting chemotaxis protein (MCP) signaling domain"/>
    <property type="match status" value="1"/>
</dbReference>
<keyword evidence="10" id="KW-1185">Reference proteome</keyword>
<evidence type="ECO:0000256" key="1">
    <source>
        <dbReference type="ARBA" id="ARBA00023224"/>
    </source>
</evidence>
<keyword evidence="4" id="KW-0175">Coiled coil</keyword>
<keyword evidence="1 3" id="KW-0807">Transducer</keyword>
<reference evidence="9 10" key="2">
    <citation type="submission" date="2020-08" db="EMBL/GenBank/DDBJ databases">
        <authorList>
            <person name="Ueki A."/>
            <person name="Tonouchi A."/>
        </authorList>
    </citation>
    <scope>NUCLEOTIDE SEQUENCE [LARGE SCALE GENOMIC DNA]</scope>
    <source>
        <strain evidence="9 10">CTTW</strain>
    </source>
</reference>
<evidence type="ECO:0000259" key="8">
    <source>
        <dbReference type="PROSITE" id="PS50885"/>
    </source>
</evidence>
<sequence>MRGNKPISAKKEKKDFRNFLKFERKKKNLEPRQEDEIFGENDQAKVHTNKAVSKSKKRSKKSVNALPMDKKARKEYIKAKKQESKLIFEAMSVDKGILSRLKETRTKIILAVLVPIIFMGVYGAISYTKSSTAITSSYETNMDKTVSAVSDYLNLGFSTVQDKAVELLLSKSVSNYYVRLNKEDSIEDYNNLKALQQEVMVINQTNPFVSDAYIFTGTGKPIVTNGKAPDDLYAKFLESEQGKTFSEKKISNRWIGRHSSIDEILERDDSKYALAVVTRMTTPDGFIILDVSKKEVMSSLKNVTTVAGSIAALVAPDGSETNTTESGDAVFTSTDFYQKALKSNDLDGSQYVKYKGSSYLYVYNTIGDTGSMVCALIPKAEILKQVKSLKTLNIFFVAFASILAILIGYVIAVGIAQAIRRLMVSISKAAKGDLTVEFDTDKKDEFGILAKSLEDMTTNMKQLIGEAYQVGNKVTRSAAELSQTSDQILTSTKGISLTIDEIEGGVVQQADDTEKCLGQMARLSDQISQVYSNTYEIEKKATDTKVVIGEGMVTIDELGKKAKDTSEVTQTVIKSIEELELKSRSINSFVGIINEIAAQTNLLSLNASIEAARAGEAGRGFAVVADEIRKLADQSVEAVRQIQDIVKDIQNKTLGTVESAKMAGNIVDSQSEALSKTIATFDRINTYVGGLVSNLDNISIGVKSIEAAKEDTLDAIRSISAVSQQTAAASEEVSATANAQIGAVENLSHSATELEEDAKNLEKAIKLFKIQ</sequence>
<dbReference type="GO" id="GO:0016020">
    <property type="term" value="C:membrane"/>
    <property type="evidence" value="ECO:0007669"/>
    <property type="project" value="InterPro"/>
</dbReference>
<dbReference type="PANTHER" id="PTHR32089">
    <property type="entry name" value="METHYL-ACCEPTING CHEMOTAXIS PROTEIN MCPB"/>
    <property type="match status" value="1"/>
</dbReference>
<dbReference type="CDD" id="cd06225">
    <property type="entry name" value="HAMP"/>
    <property type="match status" value="1"/>
</dbReference>
<dbReference type="GO" id="GO:0007165">
    <property type="term" value="P:signal transduction"/>
    <property type="evidence" value="ECO:0007669"/>
    <property type="project" value="UniProtKB-KW"/>
</dbReference>
<evidence type="ECO:0000256" key="3">
    <source>
        <dbReference type="PROSITE-ProRule" id="PRU00284"/>
    </source>
</evidence>
<dbReference type="KEGG" id="acht:bsdcttw_07170"/>
<evidence type="ECO:0000256" key="2">
    <source>
        <dbReference type="ARBA" id="ARBA00029447"/>
    </source>
</evidence>
<evidence type="ECO:0000256" key="6">
    <source>
        <dbReference type="SAM" id="Phobius"/>
    </source>
</evidence>
<feature type="transmembrane region" description="Helical" evidence="6">
    <location>
        <begin position="108"/>
        <end position="127"/>
    </location>
</feature>
<feature type="domain" description="HAMP" evidence="8">
    <location>
        <begin position="413"/>
        <end position="465"/>
    </location>
</feature>
<proteinExistence type="inferred from homology"/>
<dbReference type="AlphaFoldDB" id="A0A7I8DN07"/>
<evidence type="ECO:0000259" key="7">
    <source>
        <dbReference type="PROSITE" id="PS50111"/>
    </source>
</evidence>
<dbReference type="Gene3D" id="1.10.287.950">
    <property type="entry name" value="Methyl-accepting chemotaxis protein"/>
    <property type="match status" value="1"/>
</dbReference>
<dbReference type="EMBL" id="AP023368">
    <property type="protein sequence ID" value="BCJ97676.1"/>
    <property type="molecule type" value="Genomic_DNA"/>
</dbReference>
<dbReference type="InterPro" id="IPR003660">
    <property type="entry name" value="HAMP_dom"/>
</dbReference>
<name>A0A7I8DN07_9FIRM</name>
<dbReference type="PANTHER" id="PTHR32089:SF112">
    <property type="entry name" value="LYSOZYME-LIKE PROTEIN-RELATED"/>
    <property type="match status" value="1"/>
</dbReference>
<keyword evidence="6" id="KW-0472">Membrane</keyword>
<comment type="similarity">
    <text evidence="2">Belongs to the methyl-accepting chemotaxis (MCP) protein family.</text>
</comment>
<accession>A0A7I8DN07</accession>
<evidence type="ECO:0000256" key="4">
    <source>
        <dbReference type="SAM" id="Coils"/>
    </source>
</evidence>
<evidence type="ECO:0000256" key="5">
    <source>
        <dbReference type="SAM" id="MobiDB-lite"/>
    </source>
</evidence>
<organism evidence="9 10">
    <name type="scientific">Anaerocolumna chitinilytica</name>
    <dbReference type="NCBI Taxonomy" id="1727145"/>
    <lineage>
        <taxon>Bacteria</taxon>
        <taxon>Bacillati</taxon>
        <taxon>Bacillota</taxon>
        <taxon>Clostridia</taxon>
        <taxon>Lachnospirales</taxon>
        <taxon>Lachnospiraceae</taxon>
        <taxon>Anaerocolumna</taxon>
    </lineage>
</organism>
<protein>
    <submittedName>
        <fullName evidence="9">Methyl-accepting chemotaxis protein</fullName>
    </submittedName>
</protein>
<keyword evidence="6" id="KW-1133">Transmembrane helix</keyword>
<evidence type="ECO:0000313" key="10">
    <source>
        <dbReference type="Proteomes" id="UP000515703"/>
    </source>
</evidence>
<feature type="domain" description="Methyl-accepting transducer" evidence="7">
    <location>
        <begin position="484"/>
        <end position="741"/>
    </location>
</feature>